<dbReference type="InterPro" id="IPR027381">
    <property type="entry name" value="LytR/CpsA/Psr_C"/>
</dbReference>
<dbReference type="InterPro" id="IPR004474">
    <property type="entry name" value="LytR_CpsA_psr"/>
</dbReference>
<keyword evidence="2" id="KW-1133">Transmembrane helix</keyword>
<dbReference type="Pfam" id="PF03816">
    <property type="entry name" value="LytR_cpsA_psr"/>
    <property type="match status" value="1"/>
</dbReference>
<keyword evidence="2" id="KW-0472">Membrane</keyword>
<comment type="similarity">
    <text evidence="1">Belongs to the LytR/CpsA/Psr (LCP) family.</text>
</comment>
<keyword evidence="2" id="KW-0812">Transmembrane</keyword>
<evidence type="ECO:0000313" key="6">
    <source>
        <dbReference type="Proteomes" id="UP000660380"/>
    </source>
</evidence>
<sequence length="490" mass="54840">MIKQVQFSENQVTPHQVELPENQVELPENQLLPDVQDEIELKQSAANRSVVESVSSIPNELYDRLGLSMPRWLLWILTAVLGIVLSGLLVSTLALWTPLWSDLDRTDEELLAAGKDPQKTPMPGELADRLSQYKLSRPMNILIMGIEPTKGTVDGSPESFAGKSDTMLLVRLNPSDKSIRVLSIPRDTMTTIPEKGLTKISDANAQGGPVLAARVVSRTLNNAPIDRYIRISTSGLRQLVDQLGGVEVYVPSSMEYQDSSGEASLVRGWQTLNGDQADEFVRYRDPGMGDLPRVQRQQALLAGLVNRLNNPTVLPRLPQLTRMMRKYFDTNLKMEEMMALVNFSVNVDRDNFQMTMLPGIFSRLSQDPNSYWLDMTGQQRLLNDYVGVNLTGIKPDVRPVQNLKITIQNASNQPQLTEKVIKYLKQKGFTKINTTADWPDTQRQTQIIVQKGNRQTGVDLQNILGLGNIDVSSTGDLESDMTIRIGKDWK</sequence>
<evidence type="ECO:0000259" key="4">
    <source>
        <dbReference type="Pfam" id="PF13399"/>
    </source>
</evidence>
<accession>A0ABR8GY29</accession>
<protein>
    <submittedName>
        <fullName evidence="5">LCP family protein</fullName>
    </submittedName>
</protein>
<evidence type="ECO:0000259" key="3">
    <source>
        <dbReference type="Pfam" id="PF03816"/>
    </source>
</evidence>
<feature type="transmembrane region" description="Helical" evidence="2">
    <location>
        <begin position="72"/>
        <end position="96"/>
    </location>
</feature>
<evidence type="ECO:0000313" key="5">
    <source>
        <dbReference type="EMBL" id="MBD2608179.1"/>
    </source>
</evidence>
<feature type="domain" description="Cell envelope-related transcriptional attenuator" evidence="3">
    <location>
        <begin position="163"/>
        <end position="309"/>
    </location>
</feature>
<evidence type="ECO:0000256" key="1">
    <source>
        <dbReference type="ARBA" id="ARBA00006068"/>
    </source>
</evidence>
<feature type="domain" description="LytR/CpsA/Psr regulator C-terminal" evidence="4">
    <location>
        <begin position="403"/>
        <end position="489"/>
    </location>
</feature>
<dbReference type="EMBL" id="JACJTA010000085">
    <property type="protein sequence ID" value="MBD2608179.1"/>
    <property type="molecule type" value="Genomic_DNA"/>
</dbReference>
<dbReference type="Gene3D" id="3.40.630.190">
    <property type="entry name" value="LCP protein"/>
    <property type="match status" value="1"/>
</dbReference>
<dbReference type="PANTHER" id="PTHR33392">
    <property type="entry name" value="POLYISOPRENYL-TEICHOIC ACID--PEPTIDOGLYCAN TEICHOIC ACID TRANSFERASE TAGU"/>
    <property type="match status" value="1"/>
</dbReference>
<proteinExistence type="inferred from homology"/>
<name>A0ABR8GY29_9CYAN</name>
<comment type="caution">
    <text evidence="5">The sequence shown here is derived from an EMBL/GenBank/DDBJ whole genome shotgun (WGS) entry which is preliminary data.</text>
</comment>
<dbReference type="Proteomes" id="UP000660380">
    <property type="component" value="Unassembled WGS sequence"/>
</dbReference>
<keyword evidence="6" id="KW-1185">Reference proteome</keyword>
<evidence type="ECO:0000256" key="2">
    <source>
        <dbReference type="SAM" id="Phobius"/>
    </source>
</evidence>
<dbReference type="InterPro" id="IPR050922">
    <property type="entry name" value="LytR/CpsA/Psr_CW_biosynth"/>
</dbReference>
<dbReference type="RefSeq" id="WP_029636262.1">
    <property type="nucleotide sequence ID" value="NZ_JACJTA010000085.1"/>
</dbReference>
<gene>
    <name evidence="5" type="ORF">H6G81_27610</name>
</gene>
<dbReference type="PANTHER" id="PTHR33392:SF6">
    <property type="entry name" value="POLYISOPRENYL-TEICHOIC ACID--PEPTIDOGLYCAN TEICHOIC ACID TRANSFERASE TAGU"/>
    <property type="match status" value="1"/>
</dbReference>
<dbReference type="NCBIfam" id="TIGR00350">
    <property type="entry name" value="lytR_cpsA_psr"/>
    <property type="match status" value="1"/>
</dbReference>
<reference evidence="5 6" key="1">
    <citation type="journal article" date="2020" name="ISME J.">
        <title>Comparative genomics reveals insights into cyanobacterial evolution and habitat adaptation.</title>
        <authorList>
            <person name="Chen M.Y."/>
            <person name="Teng W.K."/>
            <person name="Zhao L."/>
            <person name="Hu C.X."/>
            <person name="Zhou Y.K."/>
            <person name="Han B.P."/>
            <person name="Song L.R."/>
            <person name="Shu W.S."/>
        </authorList>
    </citation>
    <scope>NUCLEOTIDE SEQUENCE [LARGE SCALE GENOMIC DNA]</scope>
    <source>
        <strain evidence="5 6">FACHB-248</strain>
    </source>
</reference>
<organism evidence="5 6">
    <name type="scientific">Scytonema hofmannii FACHB-248</name>
    <dbReference type="NCBI Taxonomy" id="1842502"/>
    <lineage>
        <taxon>Bacteria</taxon>
        <taxon>Bacillati</taxon>
        <taxon>Cyanobacteriota</taxon>
        <taxon>Cyanophyceae</taxon>
        <taxon>Nostocales</taxon>
        <taxon>Scytonemataceae</taxon>
        <taxon>Scytonema</taxon>
    </lineage>
</organism>
<dbReference type="Pfam" id="PF13399">
    <property type="entry name" value="LytR_C"/>
    <property type="match status" value="1"/>
</dbReference>